<reference evidence="2 3" key="1">
    <citation type="submission" date="2018-05" db="EMBL/GenBank/DDBJ databases">
        <title>Draft genome of Methanospirillum stamsii Pt1.</title>
        <authorList>
            <person name="Dueholm M.S."/>
            <person name="Nielsen P.H."/>
            <person name="Bakmann L.F."/>
            <person name="Otzen D.E."/>
        </authorList>
    </citation>
    <scope>NUCLEOTIDE SEQUENCE [LARGE SCALE GENOMIC DNA]</scope>
    <source>
        <strain evidence="2 3">Pt1</strain>
    </source>
</reference>
<dbReference type="AlphaFoldDB" id="A0A2V2N7I5"/>
<evidence type="ECO:0000256" key="1">
    <source>
        <dbReference type="SAM" id="Phobius"/>
    </source>
</evidence>
<dbReference type="EMBL" id="QGMZ01000018">
    <property type="protein sequence ID" value="PWR73666.1"/>
    <property type="molecule type" value="Genomic_DNA"/>
</dbReference>
<proteinExistence type="predicted"/>
<dbReference type="OrthoDB" id="114893at2157"/>
<evidence type="ECO:0000313" key="3">
    <source>
        <dbReference type="Proteomes" id="UP000245934"/>
    </source>
</evidence>
<protein>
    <submittedName>
        <fullName evidence="2">Argininosuccinate synthase</fullName>
    </submittedName>
</protein>
<keyword evidence="1" id="KW-0472">Membrane</keyword>
<sequence length="283" mass="30905">MSFKTKKRGKSPFRIHEVSFLVMTFFLLLNLVSPAFGAPTTSLTIQVIENNTTAFERVLDYQWMEQNLPVIGDGTTHYYHQGPVFKGDPWDPNETVNLRDMGAIKGTAVVDICNLAGGLATGDEVMIKASDGYHIQFTPDFLISPPDLAGPLTIAWYNGAESGAGERQGTGYVPEYFTGMRLMICASENPKTGKHVFGNTDMNITLPAKAQYFYSGLYPSTSGLSSKWVDEVRIYRGGYTGDPSAPIKSIPEPTKTPASGLSVFSLLVSGLVGITAFYMSRRV</sequence>
<dbReference type="RefSeq" id="WP_109941078.1">
    <property type="nucleotide sequence ID" value="NZ_CP176366.1"/>
</dbReference>
<keyword evidence="3" id="KW-1185">Reference proteome</keyword>
<feature type="transmembrane region" description="Helical" evidence="1">
    <location>
        <begin position="258"/>
        <end position="279"/>
    </location>
</feature>
<dbReference type="Proteomes" id="UP000245934">
    <property type="component" value="Unassembled WGS sequence"/>
</dbReference>
<name>A0A2V2N7I5_9EURY</name>
<keyword evidence="1" id="KW-0812">Transmembrane</keyword>
<comment type="caution">
    <text evidence="2">The sequence shown here is derived from an EMBL/GenBank/DDBJ whole genome shotgun (WGS) entry which is preliminary data.</text>
</comment>
<keyword evidence="1" id="KW-1133">Transmembrane helix</keyword>
<accession>A0A2V2N7I5</accession>
<gene>
    <name evidence="2" type="ORF">DLD82_10240</name>
</gene>
<dbReference type="GeneID" id="97608674"/>
<evidence type="ECO:0000313" key="2">
    <source>
        <dbReference type="EMBL" id="PWR73666.1"/>
    </source>
</evidence>
<organism evidence="2 3">
    <name type="scientific">Methanospirillum stamsii</name>
    <dbReference type="NCBI Taxonomy" id="1277351"/>
    <lineage>
        <taxon>Archaea</taxon>
        <taxon>Methanobacteriati</taxon>
        <taxon>Methanobacteriota</taxon>
        <taxon>Stenosarchaea group</taxon>
        <taxon>Methanomicrobia</taxon>
        <taxon>Methanomicrobiales</taxon>
        <taxon>Methanospirillaceae</taxon>
        <taxon>Methanospirillum</taxon>
    </lineage>
</organism>